<feature type="domain" description="VWA-like" evidence="1">
    <location>
        <begin position="195"/>
        <end position="255"/>
    </location>
</feature>
<dbReference type="PANTHER" id="PTHR38730:SF1">
    <property type="entry name" value="SLL7028 PROTEIN"/>
    <property type="match status" value="1"/>
</dbReference>
<name>A0A8S5QNE2_9CAUD</name>
<reference evidence="2" key="1">
    <citation type="journal article" date="2021" name="Proc. Natl. Acad. Sci. U.S.A.">
        <title>A Catalog of Tens of Thousands of Viruses from Human Metagenomes Reveals Hidden Associations with Chronic Diseases.</title>
        <authorList>
            <person name="Tisza M.J."/>
            <person name="Buck C.B."/>
        </authorList>
    </citation>
    <scope>NUCLEOTIDE SEQUENCE</scope>
    <source>
        <strain evidence="2">CtYsL76</strain>
    </source>
</reference>
<dbReference type="Pfam" id="PF09967">
    <property type="entry name" value="DUF2201"/>
    <property type="match status" value="1"/>
</dbReference>
<dbReference type="PANTHER" id="PTHR38730">
    <property type="entry name" value="SLL7028 PROTEIN"/>
    <property type="match status" value="1"/>
</dbReference>
<proteinExistence type="predicted"/>
<protein>
    <submittedName>
        <fullName evidence="2">Metallopeptidase domain protein</fullName>
    </submittedName>
</protein>
<evidence type="ECO:0000313" key="2">
    <source>
        <dbReference type="EMBL" id="DAE20132.1"/>
    </source>
</evidence>
<sequence length="260" mass="29852">MHLCFFHLTDDFKCDNPYNMNIAMDCSINQFIQNLPKDCVTLSSLSKTLGKQLKPKESSWYYYKEIQEFAKNHPEKCIPVGNGQYGLGDFDDIDDHNLWPKDVSEAERKLYENQIKSKLKETADNVSKQAGNIPGEMVDILKKIKNKPPIFNWRQYFRRLVGNSITSDILLTKMKPSKRFPDARGLRFKRKPTILVGVDTSGSINTKDLQDFFSEIDHIWKSGVSVTVAECDTQINKIFQYQGQNEIKINGRGGKTCLNI</sequence>
<accession>A0A8S5QNE2</accession>
<organism evidence="2">
    <name type="scientific">CrAss-like virus sp. ctYsL76</name>
    <dbReference type="NCBI Taxonomy" id="2826826"/>
    <lineage>
        <taxon>Viruses</taxon>
        <taxon>Duplodnaviria</taxon>
        <taxon>Heunggongvirae</taxon>
        <taxon>Uroviricota</taxon>
        <taxon>Caudoviricetes</taxon>
        <taxon>Crassvirales</taxon>
    </lineage>
</organism>
<dbReference type="EMBL" id="BK015689">
    <property type="protein sequence ID" value="DAE20132.1"/>
    <property type="molecule type" value="Genomic_DNA"/>
</dbReference>
<dbReference type="InterPro" id="IPR018698">
    <property type="entry name" value="VWA-like_dom"/>
</dbReference>
<evidence type="ECO:0000259" key="1">
    <source>
        <dbReference type="Pfam" id="PF09967"/>
    </source>
</evidence>